<organism evidence="4 5">
    <name type="scientific">Cohnella suwonensis</name>
    <dbReference type="NCBI Taxonomy" id="696072"/>
    <lineage>
        <taxon>Bacteria</taxon>
        <taxon>Bacillati</taxon>
        <taxon>Bacillota</taxon>
        <taxon>Bacilli</taxon>
        <taxon>Bacillales</taxon>
        <taxon>Paenibacillaceae</taxon>
        <taxon>Cohnella</taxon>
    </lineage>
</organism>
<dbReference type="Pfam" id="PF00395">
    <property type="entry name" value="SLH"/>
    <property type="match status" value="3"/>
</dbReference>
<feature type="region of interest" description="Disordered" evidence="1">
    <location>
        <begin position="602"/>
        <end position="624"/>
    </location>
</feature>
<protein>
    <submittedName>
        <fullName evidence="4">S-layer homology domain-containing protein</fullName>
    </submittedName>
</protein>
<dbReference type="PANTHER" id="PTHR43308">
    <property type="entry name" value="OUTER MEMBRANE PROTEIN ALPHA-RELATED"/>
    <property type="match status" value="1"/>
</dbReference>
<keyword evidence="2" id="KW-0732">Signal</keyword>
<evidence type="ECO:0000259" key="3">
    <source>
        <dbReference type="PROSITE" id="PS51272"/>
    </source>
</evidence>
<feature type="signal peptide" evidence="2">
    <location>
        <begin position="1"/>
        <end position="30"/>
    </location>
</feature>
<feature type="compositionally biased region" description="Polar residues" evidence="1">
    <location>
        <begin position="602"/>
        <end position="618"/>
    </location>
</feature>
<feature type="domain" description="SLH" evidence="3">
    <location>
        <begin position="176"/>
        <end position="234"/>
    </location>
</feature>
<evidence type="ECO:0000256" key="1">
    <source>
        <dbReference type="SAM" id="MobiDB-lite"/>
    </source>
</evidence>
<evidence type="ECO:0000313" key="5">
    <source>
        <dbReference type="Proteomes" id="UP001596105"/>
    </source>
</evidence>
<reference evidence="5" key="1">
    <citation type="journal article" date="2019" name="Int. J. Syst. Evol. Microbiol.">
        <title>The Global Catalogue of Microorganisms (GCM) 10K type strain sequencing project: providing services to taxonomists for standard genome sequencing and annotation.</title>
        <authorList>
            <consortium name="The Broad Institute Genomics Platform"/>
            <consortium name="The Broad Institute Genome Sequencing Center for Infectious Disease"/>
            <person name="Wu L."/>
            <person name="Ma J."/>
        </authorList>
    </citation>
    <scope>NUCLEOTIDE SEQUENCE [LARGE SCALE GENOMIC DNA]</scope>
    <source>
        <strain evidence="5">CCUG 57113</strain>
    </source>
</reference>
<dbReference type="Proteomes" id="UP001596105">
    <property type="component" value="Unassembled WGS sequence"/>
</dbReference>
<proteinExistence type="predicted"/>
<evidence type="ECO:0000256" key="2">
    <source>
        <dbReference type="SAM" id="SignalP"/>
    </source>
</evidence>
<feature type="chain" id="PRO_5046085614" evidence="2">
    <location>
        <begin position="31"/>
        <end position="624"/>
    </location>
</feature>
<sequence>MLFSFHRTKLLAVALVLLLLLTSYSPLSMAAESPQSQVSQAGSAASDDPILNNQLRYSDVPDQAWYAEVVNAWITLGMLKPKQGEKFDPMHIMTRGEFAYLLAYSLKLSPSKKPSSFKDLPDANLASFIEALKEEGLANGYPDGTFRPDLPVTRAEAASLLTKAKKLQPQIGSQFKDVPQKSWYAGAVGALVKAGIVAGKSKEQFAPNAVITKAESYAIMDRSFFSLPFIQDILDDGTIKIDGKNYRAAESLKGIFQPANKAALHKAAIQFTANKNTIESVEGLIIGYKSNLSGQAAPILFNAGGSTVNGFVTVSADHVMLANLEVKGDVWLTPTFRTMFMASGLHVTGKTVYLEDADRPKTSIANISFQNSDFGQLFLENSVYVKQTDLSAYKISHKSNDVIHTLSNDNSTVVQQLYVSYFGRTNNFGPASFFEAQLASLSIPTDTIPSSGDNSKLKASEPIEATFENMNVNVNVVAQTDVNIDTVSGQLNTVTTDSGANVQYNGDTPIGKLIINNSGTNQSGSTSFTSSVDIGQVTVNDNAGDVNLNVTGKIGSLEITGDNTQLDLGDSTVVTNLIVPSGVNSATIFVNDDNLASVKAVNGQSTAPVSTPQPTPTCDASGCH</sequence>
<dbReference type="InterPro" id="IPR051465">
    <property type="entry name" value="Cell_Envelope_Struct_Comp"/>
</dbReference>
<feature type="domain" description="SLH" evidence="3">
    <location>
        <begin position="112"/>
        <end position="175"/>
    </location>
</feature>
<gene>
    <name evidence="4" type="ORF">ACFPPD_05745</name>
</gene>
<accession>A0ABW0LQN9</accession>
<name>A0ABW0LQN9_9BACL</name>
<dbReference type="RefSeq" id="WP_209746673.1">
    <property type="nucleotide sequence ID" value="NZ_JBHSMH010000007.1"/>
</dbReference>
<dbReference type="PROSITE" id="PS51272">
    <property type="entry name" value="SLH"/>
    <property type="match status" value="2"/>
</dbReference>
<evidence type="ECO:0000313" key="4">
    <source>
        <dbReference type="EMBL" id="MFC5468215.1"/>
    </source>
</evidence>
<comment type="caution">
    <text evidence="4">The sequence shown here is derived from an EMBL/GenBank/DDBJ whole genome shotgun (WGS) entry which is preliminary data.</text>
</comment>
<dbReference type="PANTHER" id="PTHR43308:SF5">
    <property type="entry name" value="S-LAYER PROTEIN _ PEPTIDOGLYCAN ENDO-BETA-N-ACETYLGLUCOSAMINIDASE"/>
    <property type="match status" value="1"/>
</dbReference>
<dbReference type="EMBL" id="JBHSMH010000007">
    <property type="protein sequence ID" value="MFC5468215.1"/>
    <property type="molecule type" value="Genomic_DNA"/>
</dbReference>
<keyword evidence="5" id="KW-1185">Reference proteome</keyword>
<dbReference type="InterPro" id="IPR001119">
    <property type="entry name" value="SLH_dom"/>
</dbReference>